<dbReference type="Gene3D" id="1.25.10.10">
    <property type="entry name" value="Leucine-rich Repeat Variant"/>
    <property type="match status" value="1"/>
</dbReference>
<feature type="compositionally biased region" description="Basic and acidic residues" evidence="2">
    <location>
        <begin position="349"/>
        <end position="360"/>
    </location>
</feature>
<accession>A0ABM1EEI4</accession>
<feature type="compositionally biased region" description="Low complexity" evidence="2">
    <location>
        <begin position="29"/>
        <end position="41"/>
    </location>
</feature>
<evidence type="ECO:0000256" key="2">
    <source>
        <dbReference type="SAM" id="MobiDB-lite"/>
    </source>
</evidence>
<dbReference type="Pfam" id="PF05004">
    <property type="entry name" value="IFRD"/>
    <property type="match status" value="1"/>
</dbReference>
<evidence type="ECO:0000256" key="1">
    <source>
        <dbReference type="ARBA" id="ARBA00008828"/>
    </source>
</evidence>
<evidence type="ECO:0000259" key="3">
    <source>
        <dbReference type="Pfam" id="PF05004"/>
    </source>
</evidence>
<name>A0ABM1EEI4_PRICU</name>
<gene>
    <name evidence="5" type="primary">LOC106811481</name>
</gene>
<sequence length="368" mass="39739">MANGSGDSDAASEAGSLFSLQSDFPNEDGLAGPGVAPPGDAGEIDDISAQEEFENKMREQIDGLAEKSAKARQAALTGIRSGLSKKIAVDFVGDRKMTIADALERCLKKGKGEEQTQAAAVACLLCVQLGIVDDIESLYAPLRSIFLTIMKDQTAALKARSSCADALGLCCFIAGGENENLVSIMDGLLNVFKASFFKGDGSRPNLPPDVTLLHASALSAWALLLTIAPPSWTSTEINNLLPRLQELLESSDVELRIVAGEVIALSYELARMDNEDFDGSDIDGLCEKLRQLATDSNKYRAKKERRQQRSSFRDILRAVGVSPDRRRRDERREMVLGVEEGAWQRLRHRGETRDGPRGRGGDVAAAAA</sequence>
<dbReference type="InterPro" id="IPR007701">
    <property type="entry name" value="Interferon-rel_develop_reg_N"/>
</dbReference>
<feature type="region of interest" description="Disordered" evidence="2">
    <location>
        <begin position="347"/>
        <end position="368"/>
    </location>
</feature>
<comment type="similarity">
    <text evidence="1">Belongs to the IFRD family.</text>
</comment>
<dbReference type="Proteomes" id="UP000695022">
    <property type="component" value="Unplaced"/>
</dbReference>
<dbReference type="SUPFAM" id="SSF48371">
    <property type="entry name" value="ARM repeat"/>
    <property type="match status" value="1"/>
</dbReference>
<reference evidence="5" key="1">
    <citation type="submission" date="2025-08" db="UniProtKB">
        <authorList>
            <consortium name="RefSeq"/>
        </authorList>
    </citation>
    <scope>IDENTIFICATION</scope>
</reference>
<dbReference type="PANTHER" id="PTHR12354">
    <property type="entry name" value="INTERFERON-RELATED DEVELOPMENTAL REGULATOR"/>
    <property type="match status" value="1"/>
</dbReference>
<dbReference type="RefSeq" id="XP_014670605.1">
    <property type="nucleotide sequence ID" value="XM_014815119.1"/>
</dbReference>
<dbReference type="GeneID" id="106811481"/>
<dbReference type="PANTHER" id="PTHR12354:SF1">
    <property type="entry name" value="INTERFERON-RELATED DEVELOPMENTAL REGULATOR 1"/>
    <property type="match status" value="1"/>
</dbReference>
<evidence type="ECO:0000313" key="4">
    <source>
        <dbReference type="Proteomes" id="UP000695022"/>
    </source>
</evidence>
<keyword evidence="4" id="KW-1185">Reference proteome</keyword>
<dbReference type="InterPro" id="IPR016024">
    <property type="entry name" value="ARM-type_fold"/>
</dbReference>
<feature type="domain" description="Interferon-related developmental regulator N-terminal" evidence="3">
    <location>
        <begin position="46"/>
        <end position="319"/>
    </location>
</feature>
<feature type="region of interest" description="Disordered" evidence="2">
    <location>
        <begin position="1"/>
        <end position="47"/>
    </location>
</feature>
<evidence type="ECO:0000313" key="5">
    <source>
        <dbReference type="RefSeq" id="XP_014670605.1"/>
    </source>
</evidence>
<dbReference type="InterPro" id="IPR011989">
    <property type="entry name" value="ARM-like"/>
</dbReference>
<dbReference type="InterPro" id="IPR039777">
    <property type="entry name" value="IFRD"/>
</dbReference>
<protein>
    <submittedName>
        <fullName evidence="5">Interferon-related developmental regulator 2-like isoform X1</fullName>
    </submittedName>
</protein>
<feature type="compositionally biased region" description="Low complexity" evidence="2">
    <location>
        <begin position="1"/>
        <end position="16"/>
    </location>
</feature>
<proteinExistence type="inferred from homology"/>
<organism evidence="4 5">
    <name type="scientific">Priapulus caudatus</name>
    <name type="common">Priapulid worm</name>
    <dbReference type="NCBI Taxonomy" id="37621"/>
    <lineage>
        <taxon>Eukaryota</taxon>
        <taxon>Metazoa</taxon>
        <taxon>Ecdysozoa</taxon>
        <taxon>Scalidophora</taxon>
        <taxon>Priapulida</taxon>
        <taxon>Priapulimorpha</taxon>
        <taxon>Priapulimorphida</taxon>
        <taxon>Priapulidae</taxon>
        <taxon>Priapulus</taxon>
    </lineage>
</organism>